<protein>
    <submittedName>
        <fullName evidence="10">Family 43 glycosylhydrolase</fullName>
    </submittedName>
</protein>
<feature type="active site" description="Proton donor" evidence="6">
    <location>
        <position position="304"/>
    </location>
</feature>
<dbReference type="InterPro" id="IPR006710">
    <property type="entry name" value="Glyco_hydro_43"/>
</dbReference>
<evidence type="ECO:0000256" key="8">
    <source>
        <dbReference type="RuleBase" id="RU361187"/>
    </source>
</evidence>
<evidence type="ECO:0000256" key="6">
    <source>
        <dbReference type="PIRSR" id="PIRSR606710-1"/>
    </source>
</evidence>
<feature type="chain" id="PRO_5039499389" evidence="9">
    <location>
        <begin position="21"/>
        <end position="545"/>
    </location>
</feature>
<evidence type="ECO:0000256" key="3">
    <source>
        <dbReference type="ARBA" id="ARBA00022801"/>
    </source>
</evidence>
<evidence type="ECO:0000256" key="5">
    <source>
        <dbReference type="ARBA" id="ARBA00023295"/>
    </source>
</evidence>
<dbReference type="PANTHER" id="PTHR43772">
    <property type="entry name" value="ENDO-1,4-BETA-XYLANASE"/>
    <property type="match status" value="1"/>
</dbReference>
<dbReference type="SUPFAM" id="SSF75005">
    <property type="entry name" value="Arabinanase/levansucrase/invertase"/>
    <property type="match status" value="1"/>
</dbReference>
<evidence type="ECO:0000313" key="11">
    <source>
        <dbReference type="Proteomes" id="UP000824102"/>
    </source>
</evidence>
<dbReference type="Gene3D" id="2.115.10.20">
    <property type="entry name" value="Glycosyl hydrolase domain, family 43"/>
    <property type="match status" value="1"/>
</dbReference>
<dbReference type="GO" id="GO:0045493">
    <property type="term" value="P:xylan catabolic process"/>
    <property type="evidence" value="ECO:0007669"/>
    <property type="project" value="UniProtKB-KW"/>
</dbReference>
<dbReference type="PANTHER" id="PTHR43772:SF2">
    <property type="entry name" value="PUTATIVE (AFU_ORTHOLOGUE AFUA_2G04480)-RELATED"/>
    <property type="match status" value="1"/>
</dbReference>
<keyword evidence="4" id="KW-0119">Carbohydrate metabolism</keyword>
<organism evidence="10 11">
    <name type="scientific">Candidatus Gallimonas intestinavium</name>
    <dbReference type="NCBI Taxonomy" id="2838603"/>
    <lineage>
        <taxon>Bacteria</taxon>
        <taxon>Bacillati</taxon>
        <taxon>Bacillota</taxon>
        <taxon>Clostridia</taxon>
        <taxon>Candidatus Gallimonas</taxon>
    </lineage>
</organism>
<sequence>MKRILISIGLAAAIAVTAFAAGCSEGKNLVKLSYYDETSYTEGGTLSTINENLFYRNDRKVDVADPCVVCVEDADDPDFGSYFLYGTTGNTGFFCWKSNDLVNWEGVGYAFLYRDLTTPEGSAVNMDSWAPEVVYDAEEGKWYLFFSASPADTAYTYIPYVAESDSPRGPFTLIDHIETYRTTDGTPLKDIADIEENNEYYFQRYMTFDPYLMADAMEQAGIAGLDDTSSLLRAIDFHPYVDEKTDEKYLYFNTSAGSYIMGMRMKNWLEPDYDSLTILTKPGYSTPSSAERDVAHEANTSVNEAAWMTEHNGKYYLTYSVNSYQDKTYQVCQAVGDSPLGEFRKLSEAEGGILLSADASLRDDVSGTGHSTILTAGGNDYIVYHAHNSVAAGGSSRHVAIDEIKWITIEDEEGNALDIMYANGPTTGVQPLPEFASGYANIAPEAEVSATALAEGSSASYLTDGLLSVNRYANYDMVERYVREAEFGEETTITLKFDGYRAMRALMIYNSKNMDSAFFDITRIEFDCRREDGSLVTKYIDHLAF</sequence>
<keyword evidence="2" id="KW-0858">Xylan degradation</keyword>
<dbReference type="EMBL" id="DXBB01000007">
    <property type="protein sequence ID" value="HIZ72037.1"/>
    <property type="molecule type" value="Genomic_DNA"/>
</dbReference>
<keyword evidence="5 8" id="KW-0326">Glycosidase</keyword>
<dbReference type="GO" id="GO:0004553">
    <property type="term" value="F:hydrolase activity, hydrolyzing O-glycosyl compounds"/>
    <property type="evidence" value="ECO:0007669"/>
    <property type="project" value="InterPro"/>
</dbReference>
<evidence type="ECO:0000256" key="7">
    <source>
        <dbReference type="PIRSR" id="PIRSR606710-2"/>
    </source>
</evidence>
<evidence type="ECO:0000256" key="4">
    <source>
        <dbReference type="ARBA" id="ARBA00023277"/>
    </source>
</evidence>
<feature type="signal peptide" evidence="9">
    <location>
        <begin position="1"/>
        <end position="20"/>
    </location>
</feature>
<dbReference type="Proteomes" id="UP000824102">
    <property type="component" value="Unassembled WGS sequence"/>
</dbReference>
<feature type="non-terminal residue" evidence="10">
    <location>
        <position position="545"/>
    </location>
</feature>
<dbReference type="InterPro" id="IPR052176">
    <property type="entry name" value="Glycosyl_Hydrlase_43_Enz"/>
</dbReference>
<dbReference type="AlphaFoldDB" id="A0A9D2JZ64"/>
<keyword evidence="2" id="KW-0624">Polysaccharide degradation</keyword>
<reference evidence="10" key="1">
    <citation type="journal article" date="2021" name="PeerJ">
        <title>Extensive microbial diversity within the chicken gut microbiome revealed by metagenomics and culture.</title>
        <authorList>
            <person name="Gilroy R."/>
            <person name="Ravi A."/>
            <person name="Getino M."/>
            <person name="Pursley I."/>
            <person name="Horton D.L."/>
            <person name="Alikhan N.F."/>
            <person name="Baker D."/>
            <person name="Gharbi K."/>
            <person name="Hall N."/>
            <person name="Watson M."/>
            <person name="Adriaenssens E.M."/>
            <person name="Foster-Nyarko E."/>
            <person name="Jarju S."/>
            <person name="Secka A."/>
            <person name="Antonio M."/>
            <person name="Oren A."/>
            <person name="Chaudhuri R.R."/>
            <person name="La Ragione R."/>
            <person name="Hildebrand F."/>
            <person name="Pallen M.J."/>
        </authorList>
    </citation>
    <scope>NUCLEOTIDE SEQUENCE</scope>
    <source>
        <strain evidence="10">ChiW7-2402</strain>
    </source>
</reference>
<dbReference type="Pfam" id="PF04616">
    <property type="entry name" value="Glyco_hydro_43"/>
    <property type="match status" value="2"/>
</dbReference>
<comment type="caution">
    <text evidence="10">The sequence shown here is derived from an EMBL/GenBank/DDBJ whole genome shotgun (WGS) entry which is preliminary data.</text>
</comment>
<comment type="similarity">
    <text evidence="1 8">Belongs to the glycosyl hydrolase 43 family.</text>
</comment>
<keyword evidence="9" id="KW-0732">Signal</keyword>
<evidence type="ECO:0000313" key="10">
    <source>
        <dbReference type="EMBL" id="HIZ72037.1"/>
    </source>
</evidence>
<name>A0A9D2JZ64_9FIRM</name>
<evidence type="ECO:0000256" key="9">
    <source>
        <dbReference type="SAM" id="SignalP"/>
    </source>
</evidence>
<reference evidence="10" key="2">
    <citation type="submission" date="2021-04" db="EMBL/GenBank/DDBJ databases">
        <authorList>
            <person name="Gilroy R."/>
        </authorList>
    </citation>
    <scope>NUCLEOTIDE SEQUENCE</scope>
    <source>
        <strain evidence="10">ChiW7-2402</strain>
    </source>
</reference>
<evidence type="ECO:0000256" key="1">
    <source>
        <dbReference type="ARBA" id="ARBA00009865"/>
    </source>
</evidence>
<gene>
    <name evidence="10" type="ORF">H9964_00490</name>
</gene>
<proteinExistence type="inferred from homology"/>
<feature type="site" description="Important for catalytic activity, responsible for pKa modulation of the active site Glu and correct orientation of both the proton donor and substrate" evidence="7">
    <location>
        <position position="236"/>
    </location>
</feature>
<feature type="active site" description="Proton acceptor" evidence="6">
    <location>
        <position position="65"/>
    </location>
</feature>
<keyword evidence="3 8" id="KW-0378">Hydrolase</keyword>
<evidence type="ECO:0000256" key="2">
    <source>
        <dbReference type="ARBA" id="ARBA00022651"/>
    </source>
</evidence>
<dbReference type="PROSITE" id="PS51257">
    <property type="entry name" value="PROKAR_LIPOPROTEIN"/>
    <property type="match status" value="1"/>
</dbReference>
<accession>A0A9D2JZ64</accession>
<dbReference type="InterPro" id="IPR023296">
    <property type="entry name" value="Glyco_hydro_beta-prop_sf"/>
</dbReference>